<dbReference type="OrthoDB" id="73653at2759"/>
<feature type="compositionally biased region" description="Basic residues" evidence="1">
    <location>
        <begin position="473"/>
        <end position="486"/>
    </location>
</feature>
<keyword evidence="2" id="KW-0472">Membrane</keyword>
<accession>A0A2P6NPH2</accession>
<evidence type="ECO:0000256" key="2">
    <source>
        <dbReference type="SAM" id="Phobius"/>
    </source>
</evidence>
<keyword evidence="2" id="KW-1133">Transmembrane helix</keyword>
<protein>
    <submittedName>
        <fullName evidence="3">Uncharacterized protein</fullName>
    </submittedName>
</protein>
<feature type="compositionally biased region" description="Basic and acidic residues" evidence="1">
    <location>
        <begin position="502"/>
        <end position="518"/>
    </location>
</feature>
<evidence type="ECO:0000313" key="4">
    <source>
        <dbReference type="Proteomes" id="UP000241769"/>
    </source>
</evidence>
<comment type="caution">
    <text evidence="3">The sequence shown here is derived from an EMBL/GenBank/DDBJ whole genome shotgun (WGS) entry which is preliminary data.</text>
</comment>
<name>A0A2P6NPH2_9EUKA</name>
<dbReference type="GO" id="GO:0016020">
    <property type="term" value="C:membrane"/>
    <property type="evidence" value="ECO:0007669"/>
    <property type="project" value="InterPro"/>
</dbReference>
<sequence>MPVRLIVQFYTYNRVGCRHTNIMPPGSRLAAMVGASRLNAINRFIRDHRHSTSPFVISLPITKYEEFDKRFRIRNIFMAVNTIVSIALMIATLQEDILDFDDKDTSEFVTKCVITFFTVIQIILILDYYYQHVLLVYEETCHSISYKSKIKALARHDRLNPYDSDINAFKTRPSNEENASLLKAGKRLHTAELKVSYWAIFRTSNMTSRLVGEILLTLPHCLPLPFDWTTKLGLFMFFRLYIILRVVRDFSPRLVFETQLEHFFSLQDLVQSASNSSVAEFNDIGEFDVWILDADHPEGTEFNIYTSVLLSAQVLVSGWATDTWDVYNPSTPAGKVVTLSSTVFGLFMVAMLLEYMHNRMQLSDWERTIMRAINYSNDRHNEQEQAAKLIQIAWRYSRSREAEQEGAINHYTFALLKQLKIWRKIRKERQRREIVDGTARDNEVYDLRQYIDESVNDMRVSLIKDIAIMFRQQRRSRRHRKGKKMRASQVHTSSESEMTEEENGRDTRDEPLGKKENE</sequence>
<evidence type="ECO:0000256" key="1">
    <source>
        <dbReference type="SAM" id="MobiDB-lite"/>
    </source>
</evidence>
<dbReference type="GO" id="GO:0016286">
    <property type="term" value="F:small conductance calcium-activated potassium channel activity"/>
    <property type="evidence" value="ECO:0007669"/>
    <property type="project" value="InterPro"/>
</dbReference>
<feature type="region of interest" description="Disordered" evidence="1">
    <location>
        <begin position="473"/>
        <end position="518"/>
    </location>
</feature>
<keyword evidence="2" id="KW-0812">Transmembrane</keyword>
<feature type="transmembrane region" description="Helical" evidence="2">
    <location>
        <begin position="108"/>
        <end position="130"/>
    </location>
</feature>
<dbReference type="FunCoup" id="A0A2P6NPH2">
    <property type="interactions" value="8"/>
</dbReference>
<evidence type="ECO:0000313" key="3">
    <source>
        <dbReference type="EMBL" id="PRP85854.1"/>
    </source>
</evidence>
<dbReference type="PANTHER" id="PTHR10153">
    <property type="entry name" value="SMALL CONDUCTANCE CALCIUM-ACTIVATED POTASSIUM CHANNEL"/>
    <property type="match status" value="1"/>
</dbReference>
<organism evidence="3 4">
    <name type="scientific">Planoprotostelium fungivorum</name>
    <dbReference type="NCBI Taxonomy" id="1890364"/>
    <lineage>
        <taxon>Eukaryota</taxon>
        <taxon>Amoebozoa</taxon>
        <taxon>Evosea</taxon>
        <taxon>Variosea</taxon>
        <taxon>Cavosteliida</taxon>
        <taxon>Cavosteliaceae</taxon>
        <taxon>Planoprotostelium</taxon>
    </lineage>
</organism>
<dbReference type="Proteomes" id="UP000241769">
    <property type="component" value="Unassembled WGS sequence"/>
</dbReference>
<gene>
    <name evidence="3" type="ORF">PROFUN_06128</name>
</gene>
<reference evidence="3 4" key="1">
    <citation type="journal article" date="2018" name="Genome Biol. Evol.">
        <title>Multiple Roots of Fruiting Body Formation in Amoebozoa.</title>
        <authorList>
            <person name="Hillmann F."/>
            <person name="Forbes G."/>
            <person name="Novohradska S."/>
            <person name="Ferling I."/>
            <person name="Riege K."/>
            <person name="Groth M."/>
            <person name="Westermann M."/>
            <person name="Marz M."/>
            <person name="Spaller T."/>
            <person name="Winckler T."/>
            <person name="Schaap P."/>
            <person name="Glockner G."/>
        </authorList>
    </citation>
    <scope>NUCLEOTIDE SEQUENCE [LARGE SCALE GENOMIC DNA]</scope>
    <source>
        <strain evidence="3 4">Jena</strain>
    </source>
</reference>
<feature type="transmembrane region" description="Helical" evidence="2">
    <location>
        <begin position="333"/>
        <end position="353"/>
    </location>
</feature>
<dbReference type="InParanoid" id="A0A2P6NPH2"/>
<dbReference type="InterPro" id="IPR015449">
    <property type="entry name" value="K_chnl_Ca-activ_SK"/>
</dbReference>
<keyword evidence="4" id="KW-1185">Reference proteome</keyword>
<dbReference type="EMBL" id="MDYQ01000038">
    <property type="protein sequence ID" value="PRP85854.1"/>
    <property type="molecule type" value="Genomic_DNA"/>
</dbReference>
<feature type="transmembrane region" description="Helical" evidence="2">
    <location>
        <begin position="76"/>
        <end position="93"/>
    </location>
</feature>
<proteinExistence type="predicted"/>
<dbReference type="STRING" id="1890364.A0A2P6NPH2"/>
<dbReference type="AlphaFoldDB" id="A0A2P6NPH2"/>